<proteinExistence type="predicted"/>
<comment type="caution">
    <text evidence="2">The sequence shown here is derived from an EMBL/GenBank/DDBJ whole genome shotgun (WGS) entry which is preliminary data.</text>
</comment>
<gene>
    <name evidence="2" type="ORF">HDA35_005620</name>
</gene>
<dbReference type="RefSeq" id="WP_179805415.1">
    <property type="nucleotide sequence ID" value="NZ_JACCCQ010000001.1"/>
</dbReference>
<dbReference type="Pfam" id="PF21837">
    <property type="entry name" value="DUF6896"/>
    <property type="match status" value="1"/>
</dbReference>
<accession>A0ABX2RWX8</accession>
<reference evidence="2 3" key="1">
    <citation type="submission" date="2020-07" db="EMBL/GenBank/DDBJ databases">
        <title>Sequencing the genomes of 1000 actinobacteria strains.</title>
        <authorList>
            <person name="Klenk H.-P."/>
        </authorList>
    </citation>
    <scope>NUCLEOTIDE SEQUENCE [LARGE SCALE GENOMIC DNA]</scope>
    <source>
        <strain evidence="2 3">DSM 43814</strain>
    </source>
</reference>
<sequence>MNEDAELAIEAVRRYSAALERIRACLLDAYPDFGCVLDLMVAVGHTRALPRQGKSSTGIEYSVHGVGCRMTDQQGWEVDVDLVDGVEAFDAWRIKWFLDEQSDARPSVEELGRACSYLSGLGELREMRVGRWYALPDR</sequence>
<dbReference type="EMBL" id="JACCCQ010000001">
    <property type="protein sequence ID" value="NYF59789.1"/>
    <property type="molecule type" value="Genomic_DNA"/>
</dbReference>
<protein>
    <recommendedName>
        <fullName evidence="1">DUF6896 domain-containing protein</fullName>
    </recommendedName>
</protein>
<organism evidence="2 3">
    <name type="scientific">Micromonospora purpureochromogenes</name>
    <dbReference type="NCBI Taxonomy" id="47872"/>
    <lineage>
        <taxon>Bacteria</taxon>
        <taxon>Bacillati</taxon>
        <taxon>Actinomycetota</taxon>
        <taxon>Actinomycetes</taxon>
        <taxon>Micromonosporales</taxon>
        <taxon>Micromonosporaceae</taxon>
        <taxon>Micromonospora</taxon>
    </lineage>
</organism>
<feature type="domain" description="DUF6896" evidence="1">
    <location>
        <begin position="9"/>
        <end position="127"/>
    </location>
</feature>
<keyword evidence="3" id="KW-1185">Reference proteome</keyword>
<evidence type="ECO:0000259" key="1">
    <source>
        <dbReference type="Pfam" id="PF21837"/>
    </source>
</evidence>
<evidence type="ECO:0000313" key="2">
    <source>
        <dbReference type="EMBL" id="NYF59789.1"/>
    </source>
</evidence>
<dbReference type="InterPro" id="IPR054191">
    <property type="entry name" value="DUF6896"/>
</dbReference>
<name>A0ABX2RWX8_9ACTN</name>
<evidence type="ECO:0000313" key="3">
    <source>
        <dbReference type="Proteomes" id="UP000631553"/>
    </source>
</evidence>
<dbReference type="Proteomes" id="UP000631553">
    <property type="component" value="Unassembled WGS sequence"/>
</dbReference>